<dbReference type="FunCoup" id="A2EI32">
    <property type="interactions" value="245"/>
</dbReference>
<evidence type="ECO:0000256" key="5">
    <source>
        <dbReference type="SAM" id="Phobius"/>
    </source>
</evidence>
<feature type="transmembrane region" description="Helical" evidence="5">
    <location>
        <begin position="42"/>
        <end position="63"/>
    </location>
</feature>
<dbReference type="EMBL" id="DS113394">
    <property type="protein sequence ID" value="EAY07671.1"/>
    <property type="molecule type" value="Genomic_DNA"/>
</dbReference>
<dbReference type="GO" id="GO:0016020">
    <property type="term" value="C:membrane"/>
    <property type="evidence" value="ECO:0000318"/>
    <property type="project" value="GO_Central"/>
</dbReference>
<evidence type="ECO:0000256" key="4">
    <source>
        <dbReference type="ARBA" id="ARBA00023136"/>
    </source>
</evidence>
<dbReference type="InterPro" id="IPR003689">
    <property type="entry name" value="ZIP"/>
</dbReference>
<evidence type="ECO:0000256" key="2">
    <source>
        <dbReference type="ARBA" id="ARBA00022692"/>
    </source>
</evidence>
<keyword evidence="3 5" id="KW-1133">Transmembrane helix</keyword>
<dbReference type="STRING" id="5722.A2EI32"/>
<reference evidence="6" key="1">
    <citation type="submission" date="2006-10" db="EMBL/GenBank/DDBJ databases">
        <authorList>
            <person name="Amadeo P."/>
            <person name="Zhao Q."/>
            <person name="Wortman J."/>
            <person name="Fraser-Liggett C."/>
            <person name="Carlton J."/>
        </authorList>
    </citation>
    <scope>NUCLEOTIDE SEQUENCE</scope>
    <source>
        <strain evidence="6">G3</strain>
    </source>
</reference>
<feature type="transmembrane region" description="Helical" evidence="5">
    <location>
        <begin position="197"/>
        <end position="221"/>
    </location>
</feature>
<keyword evidence="7" id="KW-1185">Reference proteome</keyword>
<dbReference type="OrthoDB" id="448280at2759"/>
<dbReference type="PANTHER" id="PTHR11040:SF140">
    <property type="entry name" value="ZRT (ZRT), IRT- (IRT-) LIKE PROTEIN TRANSPORTER"/>
    <property type="match status" value="1"/>
</dbReference>
<gene>
    <name evidence="6" type="ORF">TVAG_273550</name>
</gene>
<feature type="transmembrane region" description="Helical" evidence="5">
    <location>
        <begin position="69"/>
        <end position="92"/>
    </location>
</feature>
<feature type="transmembrane region" description="Helical" evidence="5">
    <location>
        <begin position="141"/>
        <end position="162"/>
    </location>
</feature>
<evidence type="ECO:0000256" key="1">
    <source>
        <dbReference type="ARBA" id="ARBA00004141"/>
    </source>
</evidence>
<organism evidence="6 7">
    <name type="scientific">Trichomonas vaginalis (strain ATCC PRA-98 / G3)</name>
    <dbReference type="NCBI Taxonomy" id="412133"/>
    <lineage>
        <taxon>Eukaryota</taxon>
        <taxon>Metamonada</taxon>
        <taxon>Parabasalia</taxon>
        <taxon>Trichomonadida</taxon>
        <taxon>Trichomonadidae</taxon>
        <taxon>Trichomonas</taxon>
    </lineage>
</organism>
<dbReference type="KEGG" id="tva:4765561"/>
<keyword evidence="4 5" id="KW-0472">Membrane</keyword>
<feature type="transmembrane region" description="Helical" evidence="5">
    <location>
        <begin position="6"/>
        <end position="30"/>
    </location>
</feature>
<dbReference type="GO" id="GO:0005385">
    <property type="term" value="F:zinc ion transmembrane transporter activity"/>
    <property type="evidence" value="ECO:0000318"/>
    <property type="project" value="GO_Central"/>
</dbReference>
<feature type="transmembrane region" description="Helical" evidence="5">
    <location>
        <begin position="168"/>
        <end position="190"/>
    </location>
</feature>
<protein>
    <submittedName>
        <fullName evidence="6">ZIP Zinc transporter family protein</fullName>
    </submittedName>
</protein>
<dbReference type="RefSeq" id="XP_001319894.1">
    <property type="nucleotide sequence ID" value="XM_001319859.1"/>
</dbReference>
<reference evidence="6" key="2">
    <citation type="journal article" date="2007" name="Science">
        <title>Draft genome sequence of the sexually transmitted pathogen Trichomonas vaginalis.</title>
        <authorList>
            <person name="Carlton J.M."/>
            <person name="Hirt R.P."/>
            <person name="Silva J.C."/>
            <person name="Delcher A.L."/>
            <person name="Schatz M."/>
            <person name="Zhao Q."/>
            <person name="Wortman J.R."/>
            <person name="Bidwell S.L."/>
            <person name="Alsmark U.C.M."/>
            <person name="Besteiro S."/>
            <person name="Sicheritz-Ponten T."/>
            <person name="Noel C.J."/>
            <person name="Dacks J.B."/>
            <person name="Foster P.G."/>
            <person name="Simillion C."/>
            <person name="Van de Peer Y."/>
            <person name="Miranda-Saavedra D."/>
            <person name="Barton G.J."/>
            <person name="Westrop G.D."/>
            <person name="Mueller S."/>
            <person name="Dessi D."/>
            <person name="Fiori P.L."/>
            <person name="Ren Q."/>
            <person name="Paulsen I."/>
            <person name="Zhang H."/>
            <person name="Bastida-Corcuera F.D."/>
            <person name="Simoes-Barbosa A."/>
            <person name="Brown M.T."/>
            <person name="Hayes R.D."/>
            <person name="Mukherjee M."/>
            <person name="Okumura C.Y."/>
            <person name="Schneider R."/>
            <person name="Smith A.J."/>
            <person name="Vanacova S."/>
            <person name="Villalvazo M."/>
            <person name="Haas B.J."/>
            <person name="Pertea M."/>
            <person name="Feldblyum T.V."/>
            <person name="Utterback T.R."/>
            <person name="Shu C.L."/>
            <person name="Osoegawa K."/>
            <person name="de Jong P.J."/>
            <person name="Hrdy I."/>
            <person name="Horvathova L."/>
            <person name="Zubacova Z."/>
            <person name="Dolezal P."/>
            <person name="Malik S.B."/>
            <person name="Logsdon J.M. Jr."/>
            <person name="Henze K."/>
            <person name="Gupta A."/>
            <person name="Wang C.C."/>
            <person name="Dunne R.L."/>
            <person name="Upcroft J.A."/>
            <person name="Upcroft P."/>
            <person name="White O."/>
            <person name="Salzberg S.L."/>
            <person name="Tang P."/>
            <person name="Chiu C.-H."/>
            <person name="Lee Y.-S."/>
            <person name="Embley T.M."/>
            <person name="Coombs G.H."/>
            <person name="Mottram J.C."/>
            <person name="Tachezy J."/>
            <person name="Fraser-Liggett C.M."/>
            <person name="Johnson P.J."/>
        </authorList>
    </citation>
    <scope>NUCLEOTIDE SEQUENCE [LARGE SCALE GENOMIC DNA]</scope>
    <source>
        <strain evidence="6">G3</strain>
    </source>
</reference>
<dbReference type="VEuPathDB" id="TrichDB:TVAG_273550"/>
<sequence>MISWILLAKYIGSFLIFLSAIAGLSCPLFFRKATWQVRGESLAGGIFLGAGIVHLLDDAFLSIRKLKLHYPLAPAVAISTYVIFTLISICTISEKDNEEAQSEIPDESSITLMDGTPSMLSDAQSVDPPLFGTNYLTIQKWSLYIILCIHSFIEGFGLGILPKLTPTIGFYLAMVGFKPIEAFALGLFMIQDRPKKVLYWVLTIIYSLLTPIFSIIGMYVNKKSGDQTIGIISAFSAGSFLYVGFTEWKNLYSKKKELSKKEKCWNFFMFFGGVLWMLFIAGIETIYE</sequence>
<dbReference type="InParanoid" id="A2EI32"/>
<dbReference type="eggNOG" id="KOG1558">
    <property type="taxonomic scope" value="Eukaryota"/>
</dbReference>
<dbReference type="GO" id="GO:0071577">
    <property type="term" value="P:zinc ion transmembrane transport"/>
    <property type="evidence" value="ECO:0000318"/>
    <property type="project" value="GO_Central"/>
</dbReference>
<comment type="subcellular location">
    <subcellularLocation>
        <location evidence="1">Membrane</location>
        <topology evidence="1">Multi-pass membrane protein</topology>
    </subcellularLocation>
</comment>
<name>A2EI32_TRIV3</name>
<evidence type="ECO:0000313" key="7">
    <source>
        <dbReference type="Proteomes" id="UP000001542"/>
    </source>
</evidence>
<feature type="transmembrane region" description="Helical" evidence="5">
    <location>
        <begin position="265"/>
        <end position="287"/>
    </location>
</feature>
<feature type="transmembrane region" description="Helical" evidence="5">
    <location>
        <begin position="227"/>
        <end position="245"/>
    </location>
</feature>
<accession>A2EI32</accession>
<dbReference type="Proteomes" id="UP000001542">
    <property type="component" value="Unassembled WGS sequence"/>
</dbReference>
<keyword evidence="2 5" id="KW-0812">Transmembrane</keyword>
<dbReference type="PANTHER" id="PTHR11040">
    <property type="entry name" value="ZINC/IRON TRANSPORTER"/>
    <property type="match status" value="1"/>
</dbReference>
<dbReference type="Pfam" id="PF02535">
    <property type="entry name" value="Zip"/>
    <property type="match status" value="1"/>
</dbReference>
<proteinExistence type="predicted"/>
<evidence type="ECO:0000256" key="3">
    <source>
        <dbReference type="ARBA" id="ARBA00022989"/>
    </source>
</evidence>
<evidence type="ECO:0000313" key="6">
    <source>
        <dbReference type="EMBL" id="EAY07671.1"/>
    </source>
</evidence>
<dbReference type="VEuPathDB" id="TrichDB:TVAGG3_0522020"/>
<dbReference type="AlphaFoldDB" id="A2EI32"/>